<proteinExistence type="predicted"/>
<evidence type="ECO:0000256" key="1">
    <source>
        <dbReference type="SAM" id="Phobius"/>
    </source>
</evidence>
<dbReference type="HOGENOM" id="CLU_187672_0_0_3"/>
<dbReference type="RefSeq" id="WP_011132763.1">
    <property type="nucleotide sequence ID" value="NC_005072.1"/>
</dbReference>
<organism evidence="2 3">
    <name type="scientific">Prochlorococcus marinus subsp. pastoris (strain CCMP1986 / NIES-2087 / MED4)</name>
    <dbReference type="NCBI Taxonomy" id="59919"/>
    <lineage>
        <taxon>Bacteria</taxon>
        <taxon>Bacillati</taxon>
        <taxon>Cyanobacteriota</taxon>
        <taxon>Cyanophyceae</taxon>
        <taxon>Synechococcales</taxon>
        <taxon>Prochlorococcaceae</taxon>
        <taxon>Prochlorococcus</taxon>
    </lineage>
</organism>
<feature type="transmembrane region" description="Helical" evidence="1">
    <location>
        <begin position="12"/>
        <end position="33"/>
    </location>
</feature>
<keyword evidence="1" id="KW-1133">Transmembrane helix</keyword>
<dbReference type="OrthoDB" id="540772at2"/>
<dbReference type="EMBL" id="BX548174">
    <property type="protein sequence ID" value="CAE19589.1"/>
    <property type="molecule type" value="Genomic_DNA"/>
</dbReference>
<dbReference type="Proteomes" id="UP000001026">
    <property type="component" value="Chromosome"/>
</dbReference>
<dbReference type="KEGG" id="pmm:PMM1130"/>
<keyword evidence="1" id="KW-0472">Membrane</keyword>
<keyword evidence="1" id="KW-0812">Transmembrane</keyword>
<reference evidence="2 3" key="1">
    <citation type="journal article" date="2003" name="Nature">
        <title>Genome divergence in two Prochlorococcus ecotypes reflects oceanic niche differentiation.</title>
        <authorList>
            <person name="Rocap G."/>
            <person name="Larimer F.W."/>
            <person name="Lamerdin J.E."/>
            <person name="Malfatti S."/>
            <person name="Chain P."/>
            <person name="Ahlgren N.A."/>
            <person name="Arellano A."/>
            <person name="Coleman M."/>
            <person name="Hauser L."/>
            <person name="Hess W.R."/>
            <person name="Johnson Z.I."/>
            <person name="Land M.L."/>
            <person name="Lindell D."/>
            <person name="Post A.F."/>
            <person name="Regala W."/>
            <person name="Shah M."/>
            <person name="Shaw S.L."/>
            <person name="Steglich C."/>
            <person name="Sullivan M.B."/>
            <person name="Ting C.S."/>
            <person name="Tolonen A."/>
            <person name="Webb E.A."/>
            <person name="Zinser E.R."/>
            <person name="Chisholm S.W."/>
        </authorList>
    </citation>
    <scope>NUCLEOTIDE SEQUENCE [LARGE SCALE GENOMIC DNA]</scope>
    <source>
        <strain evidence="3">CCMP1986 / NIES-2087 / MED4</strain>
    </source>
</reference>
<dbReference type="AlphaFoldDB" id="Q7V0X0"/>
<sequence>MRRKIFFEVFNIKKLSILVLGFTLGVIAIWPGIISRNSRKCFFNIIKDGSDGNIQIKTILLVNPNYLLRIKNAKNDYWKVLLVGDACFRKF</sequence>
<name>Q7V0X0_PROMP</name>
<evidence type="ECO:0000313" key="3">
    <source>
        <dbReference type="Proteomes" id="UP000001026"/>
    </source>
</evidence>
<dbReference type="STRING" id="59919.PMM1130"/>
<gene>
    <name evidence="2" type="ordered locus">PMM1130</name>
</gene>
<evidence type="ECO:0000313" key="2">
    <source>
        <dbReference type="EMBL" id="CAE19589.1"/>
    </source>
</evidence>
<protein>
    <submittedName>
        <fullName evidence="2">Uncharacterized protein</fullName>
    </submittedName>
</protein>
<accession>Q7V0X0</accession>